<proteinExistence type="predicted"/>
<accession>A0A0F9V745</accession>
<evidence type="ECO:0000313" key="1">
    <source>
        <dbReference type="EMBL" id="KKN69326.1"/>
    </source>
</evidence>
<name>A0A0F9V745_9ZZZZ</name>
<sequence length="70" mass="8218">MILKKERERMSYIILKDIVERIQEYGVKAEKGNLNDAYFLAWQIGIQSDIEDSLKKCKASNIIKKVKDEK</sequence>
<reference evidence="1" key="1">
    <citation type="journal article" date="2015" name="Nature">
        <title>Complex archaea that bridge the gap between prokaryotes and eukaryotes.</title>
        <authorList>
            <person name="Spang A."/>
            <person name="Saw J.H."/>
            <person name="Jorgensen S.L."/>
            <person name="Zaremba-Niedzwiedzka K."/>
            <person name="Martijn J."/>
            <person name="Lind A.E."/>
            <person name="van Eijk R."/>
            <person name="Schleper C."/>
            <person name="Guy L."/>
            <person name="Ettema T.J."/>
        </authorList>
    </citation>
    <scope>NUCLEOTIDE SEQUENCE</scope>
</reference>
<gene>
    <name evidence="1" type="ORF">LCGC14_0441850</name>
</gene>
<dbReference type="EMBL" id="LAZR01000428">
    <property type="protein sequence ID" value="KKN69326.1"/>
    <property type="molecule type" value="Genomic_DNA"/>
</dbReference>
<organism evidence="1">
    <name type="scientific">marine sediment metagenome</name>
    <dbReference type="NCBI Taxonomy" id="412755"/>
    <lineage>
        <taxon>unclassified sequences</taxon>
        <taxon>metagenomes</taxon>
        <taxon>ecological metagenomes</taxon>
    </lineage>
</organism>
<protein>
    <submittedName>
        <fullName evidence="1">Uncharacterized protein</fullName>
    </submittedName>
</protein>
<dbReference type="AlphaFoldDB" id="A0A0F9V745"/>
<comment type="caution">
    <text evidence="1">The sequence shown here is derived from an EMBL/GenBank/DDBJ whole genome shotgun (WGS) entry which is preliminary data.</text>
</comment>